<sequence>MKQLVARIHLWAGLVLGLQVVLWTASGVVMSWFHIDDVKGLPNVRAAAPAPIEAAGLIPLDAAIAAAAGAAGGAVEEIALKTFLGAPVFLARGPAGAVMIDAASGQVLSPLDEARALAAARADFAGAAPDAQAEWLEAAPVDYRGALPVWRVAMGDEAGTRLYVDPATGAILARRNDLWRFYDFFWMLHIMDYEGRTDFNNPLLKTAAAAGLVFALSGLVMVGMRLRTGRYGADARLAARALRGGRRGAGRRRGV</sequence>
<keyword evidence="1" id="KW-1133">Transmembrane helix</keyword>
<evidence type="ECO:0000313" key="3">
    <source>
        <dbReference type="EMBL" id="SNT67590.1"/>
    </source>
</evidence>
<dbReference type="EMBL" id="FZQA01000001">
    <property type="protein sequence ID" value="SNT67590.1"/>
    <property type="molecule type" value="Genomic_DNA"/>
</dbReference>
<dbReference type="OrthoDB" id="9806195at2"/>
<keyword evidence="1" id="KW-0472">Membrane</keyword>
<dbReference type="AlphaFoldDB" id="A0A239PJ47"/>
<feature type="domain" description="PepSY" evidence="2">
    <location>
        <begin position="111"/>
        <end position="174"/>
    </location>
</feature>
<accession>A0A239PJ47</accession>
<dbReference type="Proteomes" id="UP000198346">
    <property type="component" value="Unassembled WGS sequence"/>
</dbReference>
<dbReference type="Pfam" id="PF03929">
    <property type="entry name" value="PepSY_TM"/>
    <property type="match status" value="1"/>
</dbReference>
<dbReference type="InterPro" id="IPR005625">
    <property type="entry name" value="PepSY-ass_TM"/>
</dbReference>
<name>A0A239PJ47_9PROT</name>
<dbReference type="PANTHER" id="PTHR34219:SF3">
    <property type="entry name" value="BLL7967 PROTEIN"/>
    <property type="match status" value="1"/>
</dbReference>
<keyword evidence="1" id="KW-0812">Transmembrane</keyword>
<feature type="transmembrane region" description="Helical" evidence="1">
    <location>
        <begin position="203"/>
        <end position="222"/>
    </location>
</feature>
<organism evidence="3 4">
    <name type="scientific">Amphiplicatus metriothermophilus</name>
    <dbReference type="NCBI Taxonomy" id="1519374"/>
    <lineage>
        <taxon>Bacteria</taxon>
        <taxon>Pseudomonadati</taxon>
        <taxon>Pseudomonadota</taxon>
        <taxon>Alphaproteobacteria</taxon>
        <taxon>Parvularculales</taxon>
        <taxon>Parvularculaceae</taxon>
        <taxon>Amphiplicatus</taxon>
    </lineage>
</organism>
<reference evidence="3 4" key="1">
    <citation type="submission" date="2017-07" db="EMBL/GenBank/DDBJ databases">
        <authorList>
            <person name="Sun Z.S."/>
            <person name="Albrecht U."/>
            <person name="Echele G."/>
            <person name="Lee C.C."/>
        </authorList>
    </citation>
    <scope>NUCLEOTIDE SEQUENCE [LARGE SCALE GENOMIC DNA]</scope>
    <source>
        <strain evidence="3 4">CGMCC 1.12710</strain>
    </source>
</reference>
<evidence type="ECO:0000256" key="1">
    <source>
        <dbReference type="SAM" id="Phobius"/>
    </source>
</evidence>
<protein>
    <submittedName>
        <fullName evidence="3">PepSY-associated TM region</fullName>
    </submittedName>
</protein>
<evidence type="ECO:0000259" key="2">
    <source>
        <dbReference type="Pfam" id="PF03413"/>
    </source>
</evidence>
<dbReference type="Pfam" id="PF03413">
    <property type="entry name" value="PepSY"/>
    <property type="match status" value="1"/>
</dbReference>
<feature type="transmembrane region" description="Helical" evidence="1">
    <location>
        <begin position="12"/>
        <end position="35"/>
    </location>
</feature>
<evidence type="ECO:0000313" key="4">
    <source>
        <dbReference type="Proteomes" id="UP000198346"/>
    </source>
</evidence>
<gene>
    <name evidence="3" type="ORF">SAMN06297382_0080</name>
</gene>
<keyword evidence="4" id="KW-1185">Reference proteome</keyword>
<dbReference type="InterPro" id="IPR025711">
    <property type="entry name" value="PepSY"/>
</dbReference>
<dbReference type="PANTHER" id="PTHR34219">
    <property type="entry name" value="IRON-REGULATED INNER MEMBRANE PROTEIN-RELATED"/>
    <property type="match status" value="1"/>
</dbReference>
<dbReference type="RefSeq" id="WP_089410621.1">
    <property type="nucleotide sequence ID" value="NZ_FZQA01000001.1"/>
</dbReference>
<proteinExistence type="predicted"/>